<comment type="caution">
    <text evidence="2">The sequence shown here is derived from an EMBL/GenBank/DDBJ whole genome shotgun (WGS) entry which is preliminary data.</text>
</comment>
<evidence type="ECO:0000313" key="3">
    <source>
        <dbReference type="Proteomes" id="UP000316851"/>
    </source>
</evidence>
<dbReference type="PANTHER" id="PTHR34215:SF1">
    <property type="entry name" value="YLXR DOMAIN-CONTAINING PROTEIN"/>
    <property type="match status" value="1"/>
</dbReference>
<sequence length="101" mass="12020">MKTDRNYSRKSIVDAQIYDVNLMVRFAKNKDNQISFDPYLEKPGRGAYCLNNQEQIDTVFKKKLLNRAFKQNISLDVYESLRKEVEEWIDKVTKENQTSKH</sequence>
<dbReference type="Proteomes" id="UP000316851">
    <property type="component" value="Unassembled WGS sequence"/>
</dbReference>
<feature type="domain" description="YlxR" evidence="1">
    <location>
        <begin position="9"/>
        <end position="82"/>
    </location>
</feature>
<dbReference type="RefSeq" id="WP_140914547.1">
    <property type="nucleotide sequence ID" value="NZ_VHHP01000001.1"/>
</dbReference>
<dbReference type="SUPFAM" id="SSF64376">
    <property type="entry name" value="YlxR-like"/>
    <property type="match status" value="1"/>
</dbReference>
<name>A0ABY2Z1K7_9BACT</name>
<gene>
    <name evidence="2" type="ORF">FJR74_00275</name>
</gene>
<dbReference type="Pfam" id="PF04296">
    <property type="entry name" value="YlxR"/>
    <property type="match status" value="1"/>
</dbReference>
<dbReference type="InterPro" id="IPR037465">
    <property type="entry name" value="YlxR"/>
</dbReference>
<dbReference type="InterPro" id="IPR035931">
    <property type="entry name" value="YlxR-like_sf"/>
</dbReference>
<evidence type="ECO:0000313" key="2">
    <source>
        <dbReference type="EMBL" id="TPR54694.1"/>
    </source>
</evidence>
<dbReference type="Gene3D" id="3.30.1230.10">
    <property type="entry name" value="YlxR-like"/>
    <property type="match status" value="1"/>
</dbReference>
<reference evidence="2" key="1">
    <citation type="submission" date="2019-06" db="EMBL/GenBank/DDBJ databases">
        <title>Mycoplasma neophronis type strain whole genome sequence.</title>
        <authorList>
            <person name="Spergser J."/>
        </authorList>
    </citation>
    <scope>NUCLEOTIDE SEQUENCE [LARGE SCALE GENOMIC DNA]</scope>
    <source>
        <strain evidence="2">DSM 24097</strain>
    </source>
</reference>
<keyword evidence="3" id="KW-1185">Reference proteome</keyword>
<organism evidence="2 3">
    <name type="scientific">Metamycoplasma neophronis</name>
    <dbReference type="NCBI Taxonomy" id="872983"/>
    <lineage>
        <taxon>Bacteria</taxon>
        <taxon>Bacillati</taxon>
        <taxon>Mycoplasmatota</taxon>
        <taxon>Mycoplasmoidales</taxon>
        <taxon>Metamycoplasmataceae</taxon>
        <taxon>Metamycoplasma</taxon>
    </lineage>
</organism>
<accession>A0ABY2Z1K7</accession>
<evidence type="ECO:0000259" key="1">
    <source>
        <dbReference type="Pfam" id="PF04296"/>
    </source>
</evidence>
<dbReference type="InterPro" id="IPR007393">
    <property type="entry name" value="YlxR_dom"/>
</dbReference>
<proteinExistence type="predicted"/>
<dbReference type="EMBL" id="VHHP01000001">
    <property type="protein sequence ID" value="TPR54694.1"/>
    <property type="molecule type" value="Genomic_DNA"/>
</dbReference>
<dbReference type="PANTHER" id="PTHR34215">
    <property type="entry name" value="BLL0784 PROTEIN"/>
    <property type="match status" value="1"/>
</dbReference>
<protein>
    <submittedName>
        <fullName evidence="2">YlxR family protein</fullName>
    </submittedName>
</protein>